<feature type="compositionally biased region" description="Polar residues" evidence="6">
    <location>
        <begin position="1207"/>
        <end position="1217"/>
    </location>
</feature>
<feature type="compositionally biased region" description="Basic residues" evidence="6">
    <location>
        <begin position="745"/>
        <end position="754"/>
    </location>
</feature>
<feature type="compositionally biased region" description="Low complexity" evidence="6">
    <location>
        <begin position="131"/>
        <end position="153"/>
    </location>
</feature>
<dbReference type="Gene3D" id="2.10.110.10">
    <property type="entry name" value="Cysteine Rich Protein"/>
    <property type="match status" value="3"/>
</dbReference>
<feature type="compositionally biased region" description="Basic and acidic residues" evidence="6">
    <location>
        <begin position="1280"/>
        <end position="1304"/>
    </location>
</feature>
<dbReference type="SMART" id="SM00132">
    <property type="entry name" value="LIM"/>
    <property type="match status" value="3"/>
</dbReference>
<keyword evidence="1 5" id="KW-0479">Metal-binding</keyword>
<feature type="compositionally biased region" description="Polar residues" evidence="6">
    <location>
        <begin position="384"/>
        <end position="404"/>
    </location>
</feature>
<feature type="region of interest" description="Disordered" evidence="6">
    <location>
        <begin position="572"/>
        <end position="1440"/>
    </location>
</feature>
<dbReference type="GO" id="GO:0003712">
    <property type="term" value="F:transcription coregulator activity"/>
    <property type="evidence" value="ECO:0007669"/>
    <property type="project" value="TreeGrafter"/>
</dbReference>
<dbReference type="SUPFAM" id="SSF57716">
    <property type="entry name" value="Glucocorticoid receptor-like (DNA-binding domain)"/>
    <property type="match status" value="4"/>
</dbReference>
<feature type="compositionally biased region" description="Low complexity" evidence="6">
    <location>
        <begin position="1218"/>
        <end position="1227"/>
    </location>
</feature>
<feature type="compositionally biased region" description="Low complexity" evidence="6">
    <location>
        <begin position="442"/>
        <end position="461"/>
    </location>
</feature>
<dbReference type="GO" id="GO:0046872">
    <property type="term" value="F:metal ion binding"/>
    <property type="evidence" value="ECO:0007669"/>
    <property type="project" value="UniProtKB-KW"/>
</dbReference>
<feature type="compositionally biased region" description="Acidic residues" evidence="6">
    <location>
        <begin position="914"/>
        <end position="934"/>
    </location>
</feature>
<feature type="domain" description="LIM zinc-binding" evidence="7">
    <location>
        <begin position="1594"/>
        <end position="1655"/>
    </location>
</feature>
<feature type="compositionally biased region" description="Polar residues" evidence="6">
    <location>
        <begin position="1103"/>
        <end position="1157"/>
    </location>
</feature>
<feature type="compositionally biased region" description="Low complexity" evidence="6">
    <location>
        <begin position="65"/>
        <end position="107"/>
    </location>
</feature>
<feature type="compositionally biased region" description="Polar residues" evidence="6">
    <location>
        <begin position="583"/>
        <end position="604"/>
    </location>
</feature>
<dbReference type="PANTHER" id="PTHR24205:SF16">
    <property type="entry name" value="GH01042P-RELATED"/>
    <property type="match status" value="1"/>
</dbReference>
<evidence type="ECO:0000256" key="6">
    <source>
        <dbReference type="SAM" id="MobiDB-lite"/>
    </source>
</evidence>
<feature type="compositionally biased region" description="Basic and acidic residues" evidence="6">
    <location>
        <begin position="1369"/>
        <end position="1378"/>
    </location>
</feature>
<dbReference type="GO" id="GO:0005634">
    <property type="term" value="C:nucleus"/>
    <property type="evidence" value="ECO:0007669"/>
    <property type="project" value="TreeGrafter"/>
</dbReference>
<dbReference type="PROSITE" id="PS00478">
    <property type="entry name" value="LIM_DOMAIN_1"/>
    <property type="match status" value="1"/>
</dbReference>
<feature type="compositionally biased region" description="Low complexity" evidence="6">
    <location>
        <begin position="1076"/>
        <end position="1090"/>
    </location>
</feature>
<dbReference type="InterPro" id="IPR001781">
    <property type="entry name" value="Znf_LIM"/>
</dbReference>
<feature type="compositionally biased region" description="Polar residues" evidence="6">
    <location>
        <begin position="204"/>
        <end position="219"/>
    </location>
</feature>
<dbReference type="OrthoDB" id="15567at2759"/>
<feature type="compositionally biased region" description="Low complexity" evidence="6">
    <location>
        <begin position="473"/>
        <end position="493"/>
    </location>
</feature>
<accession>A0A9P6EJU2</accession>
<feature type="compositionally biased region" description="Polar residues" evidence="6">
    <location>
        <begin position="154"/>
        <end position="184"/>
    </location>
</feature>
<name>A0A9P6EJU2_9AGAR</name>
<sequence>MAQNGGYYHGQSQPVQPPQPQYQQVYQQPQNIYQQLGKPQPQQHLQGHPNYAHPSPQGQGFQISQPQYANQQPGQYQQPYQPSQTPYQQQQAPYTASHTPFLPSRTPFAPPPPQPSPFIQAQVPYQVHQTPYVPAQPVYQQQPPLQQQYAPVQSQPLQGQQSTIFSPNNLPTSSFPNHTPSALSNPAGPVSRPLSTFRPPPVSPSASLAQQVQSHTHPVNQIPAQQSQIRPPPQQTIQRHSPISSQPQRPQVQTSVNPTQGPLSAQGSPTKVPATPTSSSTRRPLPQPSPGANAKPPTLPPVMQRVPNLAAFASSSPGTSTPPGSATNKPIIATTFNKPFPAAASQDLQSVPSERRTPSPTRNSRPLPNPGSPNKRATIDLGKPSSSGFSYVGNSTSGSNSPTKSGFAALPTPPSLGSPSKSTDNSRNVASTPGSSRTSIYSVNRTNSSTNTATTSGATSAPKRRASPPRFTPNSASQPGSSSSSPVKESTPSTWGKLNSNPTPALTQARNAALSSGSGSAANPPQMVSQSYPLSSATMANATEGSSKKFTPMWKRTIPEVPAPVWGFAAGMVSEPHPKPRAQPTTAATPSTVQNSGISPTKNGGNKLMKKRKSVSTSPVKGVPQTSAHNQRSPPKQQVYYQQPLSQTSQYPAPSSYARGASAYNSGAKLAARRRNQPETSTEEEETEETEEDGEEEETTEEDEDEGEDPRYHIPSRRAQPQPPRMEHRRHYSQPLANDDEERRKARTRSHSRGRQAYSQDQYEYDQEDEEEDDETPRKAAPRARKVLRLKDRVDPYAGYEDISPIGSSRGLKNIRPKALDAEEEGDDGYGNTPRKRILRRDEVEIPRKNDRGSSFVEKGESVAPSSKSIRHQRSLSAIEEREMQIRNARKNRQGPDKERSRPGSAFARRKYDDEDDEDEDEDSGLAYDDEDQEDRSRGNAKAKNQRERRQPSSLSYGIRDIPPANANRRTANASSNSNRYDNEQFDDESNHRPSLPSRGRPGLPEPPSMSREDYGPPSGSGMDHRSQGAPRWKTSTTSLKYDNSAEEDQRRRFEAMNINAHGNHPHNNRSDSRMSGMSIASGTSAGSGAWPQDLPRLPRTPGSANTPGSAGYHDSQTGYFDHAQPQQSNFSERQRRSQSQGPPTLPSRNGSSSNNLYLDDPPPQASVMRTPSPGPTGGFTFQKRPQSQTFDHRSSDSHPPNLPRRPQSQIYGNPNAQQQPTPFHQRQPPPPQHPRSRGLGGQSPGTSSHLGFGQQQRQQPQTPAPPPTIGIESPYPVGGREKMADIPKMEIDSEHGSDHESARRSPGMVPSINIEPDVSGPSRSRSQSIPAIHIDSSPQIKHHNSNVPMINIDRPPAIKVNGSSRKQPPREVDDRSTGPRTQVFEVPGVSVSGPGFDDWQGGPVINVSGPDDHNQRSQSQHNHNQRPPSHASSYGSGYGQQPRSGGLFCGGCNNAITNGRIVSAMGARWHPSCFKCTVCSTLLEHVSSFEHEGRPYCHLDYHESFAPRCYSCKTAIIDEQFISLDDPALGKRTYHTQHFFCSECGDPFLDPSAPLSTDANGELALTGDGDFEGFTVYKGYPYCEACHVRLRLPKCKRCKKAIRDHEEAVEALGGKWCWGCFTCAGCENPFENPSFFQRDDKPYCEQCFSIILRNEV</sequence>
<protein>
    <recommendedName>
        <fullName evidence="7">LIM zinc-binding domain-containing protein</fullName>
    </recommendedName>
</protein>
<feature type="compositionally biased region" description="Polar residues" evidence="6">
    <location>
        <begin position="239"/>
        <end position="282"/>
    </location>
</feature>
<feature type="compositionally biased region" description="Polar residues" evidence="6">
    <location>
        <begin position="615"/>
        <end position="653"/>
    </location>
</feature>
<keyword evidence="2" id="KW-0677">Repeat</keyword>
<evidence type="ECO:0000256" key="4">
    <source>
        <dbReference type="ARBA" id="ARBA00023038"/>
    </source>
</evidence>
<feature type="compositionally biased region" description="Polar residues" evidence="6">
    <location>
        <begin position="1431"/>
        <end position="1440"/>
    </location>
</feature>
<evidence type="ECO:0000256" key="1">
    <source>
        <dbReference type="ARBA" id="ARBA00022723"/>
    </source>
</evidence>
<dbReference type="GO" id="GO:0030695">
    <property type="term" value="F:GTPase regulator activity"/>
    <property type="evidence" value="ECO:0007669"/>
    <property type="project" value="UniProtKB-ARBA"/>
</dbReference>
<evidence type="ECO:0000256" key="5">
    <source>
        <dbReference type="PROSITE-ProRule" id="PRU00125"/>
    </source>
</evidence>
<feature type="compositionally biased region" description="Acidic residues" evidence="6">
    <location>
        <begin position="763"/>
        <end position="775"/>
    </location>
</feature>
<organism evidence="8 9">
    <name type="scientific">Crepidotus variabilis</name>
    <dbReference type="NCBI Taxonomy" id="179855"/>
    <lineage>
        <taxon>Eukaryota</taxon>
        <taxon>Fungi</taxon>
        <taxon>Dikarya</taxon>
        <taxon>Basidiomycota</taxon>
        <taxon>Agaricomycotina</taxon>
        <taxon>Agaricomycetes</taxon>
        <taxon>Agaricomycetidae</taxon>
        <taxon>Agaricales</taxon>
        <taxon>Agaricineae</taxon>
        <taxon>Crepidotaceae</taxon>
        <taxon>Crepidotus</taxon>
    </lineage>
</organism>
<dbReference type="Proteomes" id="UP000807306">
    <property type="component" value="Unassembled WGS sequence"/>
</dbReference>
<feature type="compositionally biased region" description="Low complexity" evidence="6">
    <location>
        <begin position="512"/>
        <end position="522"/>
    </location>
</feature>
<feature type="region of interest" description="Disordered" evidence="6">
    <location>
        <begin position="1"/>
        <end position="530"/>
    </location>
</feature>
<feature type="compositionally biased region" description="Polar residues" evidence="6">
    <location>
        <begin position="417"/>
        <end position="441"/>
    </location>
</feature>
<evidence type="ECO:0000259" key="7">
    <source>
        <dbReference type="PROSITE" id="PS50023"/>
    </source>
</evidence>
<dbReference type="PANTHER" id="PTHR24205">
    <property type="entry name" value="FOUR AND A HALF LIM DOMAINS PROTEIN"/>
    <property type="match status" value="1"/>
</dbReference>
<feature type="compositionally biased region" description="Acidic residues" evidence="6">
    <location>
        <begin position="681"/>
        <end position="708"/>
    </location>
</feature>
<dbReference type="Pfam" id="PF00412">
    <property type="entry name" value="LIM"/>
    <property type="match status" value="2"/>
</dbReference>
<gene>
    <name evidence="8" type="ORF">CPB83DRAFT_905514</name>
</gene>
<feature type="compositionally biased region" description="Polar residues" evidence="6">
    <location>
        <begin position="494"/>
        <end position="510"/>
    </location>
</feature>
<keyword evidence="9" id="KW-1185">Reference proteome</keyword>
<comment type="caution">
    <text evidence="8">The sequence shown here is derived from an EMBL/GenBank/DDBJ whole genome shotgun (WGS) entry which is preliminary data.</text>
</comment>
<dbReference type="CDD" id="cd08368">
    <property type="entry name" value="LIM"/>
    <property type="match status" value="3"/>
</dbReference>
<feature type="compositionally biased region" description="Low complexity" evidence="6">
    <location>
        <begin position="965"/>
        <end position="980"/>
    </location>
</feature>
<feature type="compositionally biased region" description="Low complexity" evidence="6">
    <location>
        <begin position="21"/>
        <end position="35"/>
    </location>
</feature>
<evidence type="ECO:0000256" key="2">
    <source>
        <dbReference type="ARBA" id="ARBA00022737"/>
    </source>
</evidence>
<dbReference type="PROSITE" id="PS50023">
    <property type="entry name" value="LIM_DOMAIN_2"/>
    <property type="match status" value="2"/>
</dbReference>
<evidence type="ECO:0000256" key="3">
    <source>
        <dbReference type="ARBA" id="ARBA00022833"/>
    </source>
</evidence>
<evidence type="ECO:0000313" key="8">
    <source>
        <dbReference type="EMBL" id="KAF9530249.1"/>
    </source>
</evidence>
<feature type="compositionally biased region" description="Low complexity" evidence="6">
    <location>
        <begin position="1417"/>
        <end position="1427"/>
    </location>
</feature>
<feature type="domain" description="LIM zinc-binding" evidence="7">
    <location>
        <begin position="1448"/>
        <end position="1508"/>
    </location>
</feature>
<evidence type="ECO:0000313" key="9">
    <source>
        <dbReference type="Proteomes" id="UP000807306"/>
    </source>
</evidence>
<feature type="compositionally biased region" description="Low complexity" evidence="6">
    <location>
        <begin position="313"/>
        <end position="327"/>
    </location>
</feature>
<feature type="compositionally biased region" description="Basic and acidic residues" evidence="6">
    <location>
        <begin position="840"/>
        <end position="852"/>
    </location>
</feature>
<proteinExistence type="predicted"/>
<reference evidence="8" key="1">
    <citation type="submission" date="2020-11" db="EMBL/GenBank/DDBJ databases">
        <authorList>
            <consortium name="DOE Joint Genome Institute"/>
            <person name="Ahrendt S."/>
            <person name="Riley R."/>
            <person name="Andreopoulos W."/>
            <person name="Labutti K."/>
            <person name="Pangilinan J."/>
            <person name="Ruiz-Duenas F.J."/>
            <person name="Barrasa J.M."/>
            <person name="Sanchez-Garcia M."/>
            <person name="Camarero S."/>
            <person name="Miyauchi S."/>
            <person name="Serrano A."/>
            <person name="Linde D."/>
            <person name="Babiker R."/>
            <person name="Drula E."/>
            <person name="Ayuso-Fernandez I."/>
            <person name="Pacheco R."/>
            <person name="Padilla G."/>
            <person name="Ferreira P."/>
            <person name="Barriuso J."/>
            <person name="Kellner H."/>
            <person name="Castanera R."/>
            <person name="Alfaro M."/>
            <person name="Ramirez L."/>
            <person name="Pisabarro A.G."/>
            <person name="Kuo A."/>
            <person name="Tritt A."/>
            <person name="Lipzen A."/>
            <person name="He G."/>
            <person name="Yan M."/>
            <person name="Ng V."/>
            <person name="Cullen D."/>
            <person name="Martin F."/>
            <person name="Rosso M.-N."/>
            <person name="Henrissat B."/>
            <person name="Hibbett D."/>
            <person name="Martinez A.T."/>
            <person name="Grigoriev I.V."/>
        </authorList>
    </citation>
    <scope>NUCLEOTIDE SEQUENCE</scope>
    <source>
        <strain evidence="8">CBS 506.95</strain>
    </source>
</reference>
<keyword evidence="4 5" id="KW-0440">LIM domain</keyword>
<dbReference type="EMBL" id="MU157841">
    <property type="protein sequence ID" value="KAF9530249.1"/>
    <property type="molecule type" value="Genomic_DNA"/>
</dbReference>
<keyword evidence="3 5" id="KW-0862">Zinc</keyword>